<keyword evidence="2" id="KW-1133">Transmembrane helix</keyword>
<keyword evidence="5" id="KW-1185">Reference proteome</keyword>
<feature type="region of interest" description="Disordered" evidence="1">
    <location>
        <begin position="16"/>
        <end position="41"/>
    </location>
</feature>
<accession>A0AAE1NGR7</accession>
<dbReference type="EMBL" id="JAWZYT010006303">
    <property type="protein sequence ID" value="KAK4288451.1"/>
    <property type="molecule type" value="Genomic_DNA"/>
</dbReference>
<dbReference type="Proteomes" id="UP001292094">
    <property type="component" value="Unassembled WGS sequence"/>
</dbReference>
<reference evidence="4" key="1">
    <citation type="submission" date="2023-11" db="EMBL/GenBank/DDBJ databases">
        <title>Genome assemblies of two species of porcelain crab, Petrolisthes cinctipes and Petrolisthes manimaculis (Anomura: Porcellanidae).</title>
        <authorList>
            <person name="Angst P."/>
        </authorList>
    </citation>
    <scope>NUCLEOTIDE SEQUENCE</scope>
    <source>
        <strain evidence="4">PB745_02</strain>
        <tissue evidence="4">Gill</tissue>
    </source>
</reference>
<name>A0AAE1NGR7_9EUCA</name>
<gene>
    <name evidence="4" type="ORF">Pmani_038521</name>
</gene>
<keyword evidence="3" id="KW-0732">Signal</keyword>
<evidence type="ECO:0000256" key="3">
    <source>
        <dbReference type="SAM" id="SignalP"/>
    </source>
</evidence>
<keyword evidence="2" id="KW-0472">Membrane</keyword>
<feature type="region of interest" description="Disordered" evidence="1">
    <location>
        <begin position="86"/>
        <end position="114"/>
    </location>
</feature>
<proteinExistence type="predicted"/>
<dbReference type="AlphaFoldDB" id="A0AAE1NGR7"/>
<evidence type="ECO:0000313" key="4">
    <source>
        <dbReference type="EMBL" id="KAK4288451.1"/>
    </source>
</evidence>
<feature type="chain" id="PRO_5042023590" evidence="3">
    <location>
        <begin position="19"/>
        <end position="194"/>
    </location>
</feature>
<comment type="caution">
    <text evidence="4">The sequence shown here is derived from an EMBL/GenBank/DDBJ whole genome shotgun (WGS) entry which is preliminary data.</text>
</comment>
<feature type="transmembrane region" description="Helical" evidence="2">
    <location>
        <begin position="157"/>
        <end position="180"/>
    </location>
</feature>
<keyword evidence="2" id="KW-0812">Transmembrane</keyword>
<evidence type="ECO:0000256" key="2">
    <source>
        <dbReference type="SAM" id="Phobius"/>
    </source>
</evidence>
<evidence type="ECO:0000313" key="5">
    <source>
        <dbReference type="Proteomes" id="UP001292094"/>
    </source>
</evidence>
<protein>
    <submittedName>
        <fullName evidence="4">Uncharacterized protein</fullName>
    </submittedName>
</protein>
<feature type="signal peptide" evidence="3">
    <location>
        <begin position="1"/>
        <end position="18"/>
    </location>
</feature>
<evidence type="ECO:0000256" key="1">
    <source>
        <dbReference type="SAM" id="MobiDB-lite"/>
    </source>
</evidence>
<sequence length="194" mass="21369">MIQLLLVVIIWTAEGTSSSSSSSSSRMGETVAAKTGRAPHEVVVKSSKVHDKLQKESQQKKLPLLQEVPQTLPLLLQERTLQEPLQQQQQQQLQNDPQQTQPLLKEKPQQQQQPLLLQNEEEESVELEPRLIWFTNTSSLSLGSTGSEGLSLEPETVLVIGVLLAALLAATIVLAILLGIEGNKEDTHYEHSAS</sequence>
<organism evidence="4 5">
    <name type="scientific">Petrolisthes manimaculis</name>
    <dbReference type="NCBI Taxonomy" id="1843537"/>
    <lineage>
        <taxon>Eukaryota</taxon>
        <taxon>Metazoa</taxon>
        <taxon>Ecdysozoa</taxon>
        <taxon>Arthropoda</taxon>
        <taxon>Crustacea</taxon>
        <taxon>Multicrustacea</taxon>
        <taxon>Malacostraca</taxon>
        <taxon>Eumalacostraca</taxon>
        <taxon>Eucarida</taxon>
        <taxon>Decapoda</taxon>
        <taxon>Pleocyemata</taxon>
        <taxon>Anomura</taxon>
        <taxon>Galatheoidea</taxon>
        <taxon>Porcellanidae</taxon>
        <taxon>Petrolisthes</taxon>
    </lineage>
</organism>